<dbReference type="Proteomes" id="UP000029964">
    <property type="component" value="Unassembled WGS sequence"/>
</dbReference>
<dbReference type="AlphaFoldDB" id="A0A086T0S1"/>
<evidence type="ECO:0000313" key="2">
    <source>
        <dbReference type="EMBL" id="KFH42953.1"/>
    </source>
</evidence>
<gene>
    <name evidence="2" type="ORF">ACRE_063000</name>
</gene>
<feature type="compositionally biased region" description="Basic residues" evidence="1">
    <location>
        <begin position="112"/>
        <end position="128"/>
    </location>
</feature>
<name>A0A086T0S1_HAPC1</name>
<evidence type="ECO:0000313" key="3">
    <source>
        <dbReference type="Proteomes" id="UP000029964"/>
    </source>
</evidence>
<protein>
    <submittedName>
        <fullName evidence="2">Uncharacterized protein</fullName>
    </submittedName>
</protein>
<dbReference type="EMBL" id="JPKY01000081">
    <property type="protein sequence ID" value="KFH42953.1"/>
    <property type="molecule type" value="Genomic_DNA"/>
</dbReference>
<proteinExistence type="predicted"/>
<keyword evidence="3" id="KW-1185">Reference proteome</keyword>
<dbReference type="OrthoDB" id="5153959at2759"/>
<dbReference type="HOGENOM" id="CLU_1337166_0_0_1"/>
<organism evidence="2 3">
    <name type="scientific">Hapsidospora chrysogenum (strain ATCC 11550 / CBS 779.69 / DSM 880 / IAM 14645 / JCM 23072 / IMI 49137)</name>
    <name type="common">Acremonium chrysogenum</name>
    <dbReference type="NCBI Taxonomy" id="857340"/>
    <lineage>
        <taxon>Eukaryota</taxon>
        <taxon>Fungi</taxon>
        <taxon>Dikarya</taxon>
        <taxon>Ascomycota</taxon>
        <taxon>Pezizomycotina</taxon>
        <taxon>Sordariomycetes</taxon>
        <taxon>Hypocreomycetidae</taxon>
        <taxon>Hypocreales</taxon>
        <taxon>Bionectriaceae</taxon>
        <taxon>Hapsidospora</taxon>
    </lineage>
</organism>
<evidence type="ECO:0000256" key="1">
    <source>
        <dbReference type="SAM" id="MobiDB-lite"/>
    </source>
</evidence>
<comment type="caution">
    <text evidence="2">The sequence shown here is derived from an EMBL/GenBank/DDBJ whole genome shotgun (WGS) entry which is preliminary data.</text>
</comment>
<feature type="region of interest" description="Disordered" evidence="1">
    <location>
        <begin position="50"/>
        <end position="152"/>
    </location>
</feature>
<accession>A0A086T0S1</accession>
<sequence>MIRLFRLLHRRWLALELAITEPSIFNSDQGGLNHDHSDDDIASDHVTADLPLANNEPPKDALQGAGDPPAPPAAATGRRTSRVHNLRIRPPLLKRASVGPESDESDDEHVLGRKRRKVAAPVRRRHAVKNNPGPRRTRARVSEPQADEQEAEGAIMATASYKEWALSNARPIEVWENGRVTFNIQFDPPPSTYAHSHRDRAAARA</sequence>
<feature type="region of interest" description="Disordered" evidence="1">
    <location>
        <begin position="186"/>
        <end position="205"/>
    </location>
</feature>
<reference evidence="3" key="1">
    <citation type="journal article" date="2014" name="Genome Announc.">
        <title>Genome sequence and annotation of Acremonium chrysogenum, producer of the beta-lactam antibiotic cephalosporin C.</title>
        <authorList>
            <person name="Terfehr D."/>
            <person name="Dahlmann T.A."/>
            <person name="Specht T."/>
            <person name="Zadra I."/>
            <person name="Kuernsteiner H."/>
            <person name="Kueck U."/>
        </authorList>
    </citation>
    <scope>NUCLEOTIDE SEQUENCE [LARGE SCALE GENOMIC DNA]</scope>
    <source>
        <strain evidence="3">ATCC 11550 / CBS 779.69 / DSM 880 / IAM 14645 / JCM 23072 / IMI 49137</strain>
    </source>
</reference>